<dbReference type="InterPro" id="IPR010982">
    <property type="entry name" value="Lambda_DNA-bd_dom_sf"/>
</dbReference>
<dbReference type="OrthoDB" id="234496at2"/>
<dbReference type="CDD" id="cd01392">
    <property type="entry name" value="HTH_LacI"/>
    <property type="match status" value="1"/>
</dbReference>
<dbReference type="InterPro" id="IPR046335">
    <property type="entry name" value="LacI/GalR-like_sensor"/>
</dbReference>
<keyword evidence="1" id="KW-0678">Repressor</keyword>
<dbReference type="SUPFAM" id="SSF53822">
    <property type="entry name" value="Periplasmic binding protein-like I"/>
    <property type="match status" value="1"/>
</dbReference>
<name>A0A3M0M2T2_9RHOB</name>
<dbReference type="EMBL" id="QOKZ01000010">
    <property type="protein sequence ID" value="RMC32082.1"/>
    <property type="molecule type" value="Genomic_DNA"/>
</dbReference>
<evidence type="ECO:0000256" key="2">
    <source>
        <dbReference type="ARBA" id="ARBA00023015"/>
    </source>
</evidence>
<evidence type="ECO:0000256" key="1">
    <source>
        <dbReference type="ARBA" id="ARBA00022491"/>
    </source>
</evidence>
<feature type="domain" description="HTH lacI-type" evidence="5">
    <location>
        <begin position="4"/>
        <end position="58"/>
    </location>
</feature>
<dbReference type="SUPFAM" id="SSF47413">
    <property type="entry name" value="lambda repressor-like DNA-binding domains"/>
    <property type="match status" value="1"/>
</dbReference>
<evidence type="ECO:0000313" key="6">
    <source>
        <dbReference type="EMBL" id="RMC32082.1"/>
    </source>
</evidence>
<evidence type="ECO:0000256" key="3">
    <source>
        <dbReference type="ARBA" id="ARBA00023125"/>
    </source>
</evidence>
<keyword evidence="7" id="KW-1185">Reference proteome</keyword>
<dbReference type="SMART" id="SM00354">
    <property type="entry name" value="HTH_LACI"/>
    <property type="match status" value="1"/>
</dbReference>
<evidence type="ECO:0000313" key="7">
    <source>
        <dbReference type="Proteomes" id="UP000273516"/>
    </source>
</evidence>
<dbReference type="RefSeq" id="WP_122114052.1">
    <property type="nucleotide sequence ID" value="NZ_QOKZ01000010.1"/>
</dbReference>
<dbReference type="InterPro" id="IPR000843">
    <property type="entry name" value="HTH_LacI"/>
</dbReference>
<dbReference type="PANTHER" id="PTHR30146:SF151">
    <property type="entry name" value="HTH-TYPE TRANSCRIPTIONAL REPRESSOR CYTR"/>
    <property type="match status" value="1"/>
</dbReference>
<dbReference type="PANTHER" id="PTHR30146">
    <property type="entry name" value="LACI-RELATED TRANSCRIPTIONAL REPRESSOR"/>
    <property type="match status" value="1"/>
</dbReference>
<gene>
    <name evidence="6" type="ORF">C9E81_19600</name>
</gene>
<dbReference type="Proteomes" id="UP000273516">
    <property type="component" value="Unassembled WGS sequence"/>
</dbReference>
<dbReference type="PROSITE" id="PS50932">
    <property type="entry name" value="HTH_LACI_2"/>
    <property type="match status" value="1"/>
</dbReference>
<evidence type="ECO:0000259" key="5">
    <source>
        <dbReference type="PROSITE" id="PS50932"/>
    </source>
</evidence>
<dbReference type="GO" id="GO:0003700">
    <property type="term" value="F:DNA-binding transcription factor activity"/>
    <property type="evidence" value="ECO:0007669"/>
    <property type="project" value="TreeGrafter"/>
</dbReference>
<accession>A0A3M0M2T2</accession>
<dbReference type="Pfam" id="PF00356">
    <property type="entry name" value="LacI"/>
    <property type="match status" value="1"/>
</dbReference>
<dbReference type="InterPro" id="IPR028082">
    <property type="entry name" value="Peripla_BP_I"/>
</dbReference>
<dbReference type="GO" id="GO:0000976">
    <property type="term" value="F:transcription cis-regulatory region binding"/>
    <property type="evidence" value="ECO:0007669"/>
    <property type="project" value="TreeGrafter"/>
</dbReference>
<evidence type="ECO:0000256" key="4">
    <source>
        <dbReference type="ARBA" id="ARBA00023163"/>
    </source>
</evidence>
<dbReference type="Gene3D" id="1.10.260.40">
    <property type="entry name" value="lambda repressor-like DNA-binding domains"/>
    <property type="match status" value="1"/>
</dbReference>
<keyword evidence="3 6" id="KW-0238">DNA-binding</keyword>
<sequence length="331" mass="35500">MRKPTIIDLAKAAGVSPTTVSHAFSGRRKVDPATRERIIALAEEMGYRPNQAAQRLRSGRTGTIALASSMPFAVAAGASRLGFLMEIAASAAMTALTRNMALCLIPPLAPGSNLDSLALDGAIVVEPARDDPLISRFEARHTPIVSIGKVPGRDDIPAVDLRSAQTARLLLDHLYQAGSRRIGLITGERRRTSYEETEAAYAEFAAAHDMPQVAARLDETGGESLAETETMQLLRRNPDLDGLLVTVDAFATGALTALAGLGRRVPQDIRLATRYDGLRARLAQPPLTAVDLHLDQIANIAVEMIFARIEGRDHTIEAPIVTLLPRPSSLP</sequence>
<comment type="caution">
    <text evidence="6">The sequence shown here is derived from an EMBL/GenBank/DDBJ whole genome shotgun (WGS) entry which is preliminary data.</text>
</comment>
<dbReference type="AlphaFoldDB" id="A0A3M0M2T2"/>
<proteinExistence type="predicted"/>
<reference evidence="6 7" key="1">
    <citation type="submission" date="2018-07" db="EMBL/GenBank/DDBJ databases">
        <authorList>
            <person name="Zhang Y."/>
            <person name="Wang L."/>
            <person name="Ma S."/>
        </authorList>
    </citation>
    <scope>NUCLEOTIDE SEQUENCE [LARGE SCALE GENOMIC DNA]</scope>
    <source>
        <strain evidence="6 7">4-2</strain>
    </source>
</reference>
<keyword evidence="2" id="KW-0805">Transcription regulation</keyword>
<dbReference type="Pfam" id="PF13377">
    <property type="entry name" value="Peripla_BP_3"/>
    <property type="match status" value="1"/>
</dbReference>
<protein>
    <submittedName>
        <fullName evidence="6">LacI family DNA-binding transcriptional regulator</fullName>
    </submittedName>
</protein>
<organism evidence="6 7">
    <name type="scientific">Paracoccus alkanivorans</name>
    <dbReference type="NCBI Taxonomy" id="2116655"/>
    <lineage>
        <taxon>Bacteria</taxon>
        <taxon>Pseudomonadati</taxon>
        <taxon>Pseudomonadota</taxon>
        <taxon>Alphaproteobacteria</taxon>
        <taxon>Rhodobacterales</taxon>
        <taxon>Paracoccaceae</taxon>
        <taxon>Paracoccus</taxon>
    </lineage>
</organism>
<dbReference type="Gene3D" id="3.40.50.2300">
    <property type="match status" value="2"/>
</dbReference>
<keyword evidence="4" id="KW-0804">Transcription</keyword>